<protein>
    <submittedName>
        <fullName evidence="3">RES domain-containing protein</fullName>
    </submittedName>
</protein>
<dbReference type="AlphaFoldDB" id="A0A3M9MAQ0"/>
<dbReference type="EMBL" id="RJJD01000021">
    <property type="protein sequence ID" value="RNI22621.1"/>
    <property type="molecule type" value="Genomic_DNA"/>
</dbReference>
<evidence type="ECO:0000313" key="4">
    <source>
        <dbReference type="Proteomes" id="UP000272117"/>
    </source>
</evidence>
<dbReference type="RefSeq" id="WP_123128978.1">
    <property type="nucleotide sequence ID" value="NZ_RJJD01000021.1"/>
</dbReference>
<dbReference type="Pfam" id="PF08808">
    <property type="entry name" value="RES"/>
    <property type="match status" value="1"/>
</dbReference>
<proteinExistence type="predicted"/>
<evidence type="ECO:0000256" key="1">
    <source>
        <dbReference type="SAM" id="MobiDB-lite"/>
    </source>
</evidence>
<evidence type="ECO:0000259" key="2">
    <source>
        <dbReference type="Pfam" id="PF08808"/>
    </source>
</evidence>
<organism evidence="3 4">
    <name type="scientific">Rufibacter latericius</name>
    <dbReference type="NCBI Taxonomy" id="2487040"/>
    <lineage>
        <taxon>Bacteria</taxon>
        <taxon>Pseudomonadati</taxon>
        <taxon>Bacteroidota</taxon>
        <taxon>Cytophagia</taxon>
        <taxon>Cytophagales</taxon>
        <taxon>Hymenobacteraceae</taxon>
        <taxon>Rufibacter</taxon>
    </lineage>
</organism>
<keyword evidence="4" id="KW-1185">Reference proteome</keyword>
<dbReference type="InterPro" id="IPR014914">
    <property type="entry name" value="RES_dom"/>
</dbReference>
<name>A0A3M9MAQ0_9BACT</name>
<comment type="caution">
    <text evidence="3">The sequence shown here is derived from an EMBL/GenBank/DDBJ whole genome shotgun (WGS) entry which is preliminary data.</text>
</comment>
<accession>A0A3M9MAQ0</accession>
<sequence length="392" mass="44929">MADFNKAFEQVNGHQESSQHNNEHDESGKTLLCSNCFQDEGLKIDANKIGFVNNEECPNCKSRSGHKLTKDLVHTLCYRFFVRGTIHKCDYGGSPLIQYNEQHYNLTNIDVSPWLENDVKLIEQAGKIGLFYYGPRLWMLGEIEPLKSLQIDFERKQIVDRILNTYPVRELNSDVYFYRLRLNPNVPHEVLEYDTPPDQFLGGGRLDDSNFPVLYGSPDLELCLHECRTSVEDDIFAAKLVPTQNLKVLDLSSIIDEDTTEFESLDLAIHFLFLAGKHSYAICRQIAFAAKENGFDGLIYPSYFSYIRTGHIPFDTIYGITIRKFPDLKEYAQSQSVPNIALFGRPINENKIRVECINKVLINRIGYDLSFGPAFHKAIIEDSEEWDDTSDV</sequence>
<feature type="region of interest" description="Disordered" evidence="1">
    <location>
        <begin position="1"/>
        <end position="26"/>
    </location>
</feature>
<dbReference type="Proteomes" id="UP000272117">
    <property type="component" value="Unassembled WGS sequence"/>
</dbReference>
<reference evidence="3 4" key="1">
    <citation type="submission" date="2018-11" db="EMBL/GenBank/DDBJ databases">
        <title>Rufibacter latericius sp. nov., isolated from water in Baiyang Lake.</title>
        <authorList>
            <person name="Yang Y."/>
        </authorList>
    </citation>
    <scope>NUCLEOTIDE SEQUENCE [LARGE SCALE GENOMIC DNA]</scope>
    <source>
        <strain evidence="3 4">R-22-1c-1</strain>
    </source>
</reference>
<feature type="domain" description="RES" evidence="2">
    <location>
        <begin position="199"/>
        <end position="303"/>
    </location>
</feature>
<evidence type="ECO:0000313" key="3">
    <source>
        <dbReference type="EMBL" id="RNI22621.1"/>
    </source>
</evidence>
<dbReference type="OrthoDB" id="1425103at2"/>
<gene>
    <name evidence="3" type="ORF">EFB08_21230</name>
</gene>